<accession>A0A1G9YXT5</accession>
<organism evidence="1 2">
    <name type="scientific">Lentzea albidocapillata subsp. violacea</name>
    <dbReference type="NCBI Taxonomy" id="128104"/>
    <lineage>
        <taxon>Bacteria</taxon>
        <taxon>Bacillati</taxon>
        <taxon>Actinomycetota</taxon>
        <taxon>Actinomycetes</taxon>
        <taxon>Pseudonocardiales</taxon>
        <taxon>Pseudonocardiaceae</taxon>
        <taxon>Lentzea</taxon>
    </lineage>
</organism>
<proteinExistence type="predicted"/>
<reference evidence="2" key="1">
    <citation type="submission" date="2016-10" db="EMBL/GenBank/DDBJ databases">
        <authorList>
            <person name="Varghese N."/>
            <person name="Submissions S."/>
        </authorList>
    </citation>
    <scope>NUCLEOTIDE SEQUENCE [LARGE SCALE GENOMIC DNA]</scope>
    <source>
        <strain evidence="2">DSM 44796</strain>
    </source>
</reference>
<name>A0A1G9YXT5_9PSEU</name>
<sequence>MIAFTPTEWSSWLTEVVRETPSNTNGAVEVVVGVQGSWIVHSTRTAEQILFSHGEVEAFRHGVLAGEFDRDAMLNDAGLLAQAS</sequence>
<dbReference type="EMBL" id="FNET01000036">
    <property type="protein sequence ID" value="SDN13999.1"/>
    <property type="molecule type" value="Genomic_DNA"/>
</dbReference>
<evidence type="ECO:0000313" key="2">
    <source>
        <dbReference type="Proteomes" id="UP000199682"/>
    </source>
</evidence>
<dbReference type="Proteomes" id="UP000199682">
    <property type="component" value="Unassembled WGS sequence"/>
</dbReference>
<evidence type="ECO:0000313" key="1">
    <source>
        <dbReference type="EMBL" id="SDN13999.1"/>
    </source>
</evidence>
<dbReference type="AlphaFoldDB" id="A0A1G9YXT5"/>
<protein>
    <submittedName>
        <fullName evidence="1">Uncharacterized protein</fullName>
    </submittedName>
</protein>
<gene>
    <name evidence="1" type="ORF">SAMN04488074_13625</name>
</gene>